<protein>
    <submittedName>
        <fullName evidence="3">Uncharacterized protein</fullName>
    </submittedName>
</protein>
<dbReference type="GO" id="GO:0000981">
    <property type="term" value="F:DNA-binding transcription factor activity, RNA polymerase II-specific"/>
    <property type="evidence" value="ECO:0007669"/>
    <property type="project" value="InterPro"/>
</dbReference>
<evidence type="ECO:0000313" key="4">
    <source>
        <dbReference type="Proteomes" id="UP000235786"/>
    </source>
</evidence>
<evidence type="ECO:0000313" key="3">
    <source>
        <dbReference type="EMBL" id="PMD37172.1"/>
    </source>
</evidence>
<organism evidence="3 4">
    <name type="scientific">Hyaloscypha variabilis (strain UAMH 11265 / GT02V1 / F)</name>
    <name type="common">Meliniomyces variabilis</name>
    <dbReference type="NCBI Taxonomy" id="1149755"/>
    <lineage>
        <taxon>Eukaryota</taxon>
        <taxon>Fungi</taxon>
        <taxon>Dikarya</taxon>
        <taxon>Ascomycota</taxon>
        <taxon>Pezizomycotina</taxon>
        <taxon>Leotiomycetes</taxon>
        <taxon>Helotiales</taxon>
        <taxon>Hyaloscyphaceae</taxon>
        <taxon>Hyaloscypha</taxon>
        <taxon>Hyaloscypha variabilis</taxon>
    </lineage>
</organism>
<dbReference type="InterPro" id="IPR001138">
    <property type="entry name" value="Zn2Cys6_DnaBD"/>
</dbReference>
<accession>A0A2J6RF76</accession>
<keyword evidence="1" id="KW-0539">Nucleus</keyword>
<feature type="region of interest" description="Disordered" evidence="2">
    <location>
        <begin position="262"/>
        <end position="282"/>
    </location>
</feature>
<name>A0A2J6RF76_HYAVF</name>
<proteinExistence type="predicted"/>
<feature type="compositionally biased region" description="Low complexity" evidence="2">
    <location>
        <begin position="272"/>
        <end position="282"/>
    </location>
</feature>
<keyword evidence="4" id="KW-1185">Reference proteome</keyword>
<dbReference type="EMBL" id="KZ613949">
    <property type="protein sequence ID" value="PMD37172.1"/>
    <property type="molecule type" value="Genomic_DNA"/>
</dbReference>
<feature type="compositionally biased region" description="Polar residues" evidence="2">
    <location>
        <begin position="1"/>
        <end position="11"/>
    </location>
</feature>
<dbReference type="CDD" id="cd00067">
    <property type="entry name" value="GAL4"/>
    <property type="match status" value="1"/>
</dbReference>
<dbReference type="AlphaFoldDB" id="A0A2J6RF76"/>
<feature type="region of interest" description="Disordered" evidence="2">
    <location>
        <begin position="1"/>
        <end position="28"/>
    </location>
</feature>
<dbReference type="OrthoDB" id="10372550at2759"/>
<evidence type="ECO:0000256" key="1">
    <source>
        <dbReference type="ARBA" id="ARBA00023242"/>
    </source>
</evidence>
<dbReference type="Proteomes" id="UP000235786">
    <property type="component" value="Unassembled WGS sequence"/>
</dbReference>
<dbReference type="GO" id="GO:0008270">
    <property type="term" value="F:zinc ion binding"/>
    <property type="evidence" value="ECO:0007669"/>
    <property type="project" value="InterPro"/>
</dbReference>
<gene>
    <name evidence="3" type="ORF">L207DRAFT_585527</name>
</gene>
<sequence>MSSHTGDYYQSHQDHYVNRDPNLDPELFSQPPSIRSEPIIGHFGPDTEPRYHVSSPPTHLLWCFKVREGIQAGQALTTRDIETELVPNTDERFRKMLEWIDDLGPYKAPKQAIKDFEALRSDLQRLHIIKKCKEAELKTPAAWSVAGINTEKRTRRIRGKQIRETYTLQVMLKREPNSQDSISIFSHMPKYTDEQIEQMEWDVPGAPRTEMRELGQCLHCAVGKKKCSNETRCSECEKKKLPCIPGKVWSINVFAYGAPNPANRPQVSAKRSSPSAELPKSSPSLLSPIEYMPVDINVRKAGGGPLAQLDLLFTTAMNEAFSTFLKPIGVPHAWRDGQNFVLQHRGPLYVLLESNFILANSHLIPNHLEEGNRSKYIHELRAKCGQAVLAELKGLLERRHLAIIMSNIPWCSDLVTYIMLVLKAASELDDSINTANAKEIKADIHTLQQALCFFMRDLGASAFGARSPFLKQFKLTKNGVSMGEAIWAVLSKEKSRTLERLTASSFTPNTSLNLFKDSLSGLDNEQFYAVLWEHLRTHLDNPSSISSSTKMQRAASGAKHAKSPSRIANIQACLEVIFHVVLPFRRKNPEVNQYSNDPSSAGTIDPISMHALSVSDHTVRGSPTRVPKRQHPDGAALVLTMSDNPVYRRRAEIRDVFVLKSAHLLCTTCYRSYAIHGEEVYFECEGCCHFSIGWFYHLVDTKGCQLVGDVRPGMNNFDDLVPNFLVSSGRVKTASLPSTQPV</sequence>
<evidence type="ECO:0000256" key="2">
    <source>
        <dbReference type="SAM" id="MobiDB-lite"/>
    </source>
</evidence>
<feature type="compositionally biased region" description="Basic and acidic residues" evidence="2">
    <location>
        <begin position="12"/>
        <end position="22"/>
    </location>
</feature>
<reference evidence="3 4" key="1">
    <citation type="submission" date="2016-04" db="EMBL/GenBank/DDBJ databases">
        <title>A degradative enzymes factory behind the ericoid mycorrhizal symbiosis.</title>
        <authorList>
            <consortium name="DOE Joint Genome Institute"/>
            <person name="Martino E."/>
            <person name="Morin E."/>
            <person name="Grelet G."/>
            <person name="Kuo A."/>
            <person name="Kohler A."/>
            <person name="Daghino S."/>
            <person name="Barry K."/>
            <person name="Choi C."/>
            <person name="Cichocki N."/>
            <person name="Clum A."/>
            <person name="Copeland A."/>
            <person name="Hainaut M."/>
            <person name="Haridas S."/>
            <person name="Labutti K."/>
            <person name="Lindquist E."/>
            <person name="Lipzen A."/>
            <person name="Khouja H.-R."/>
            <person name="Murat C."/>
            <person name="Ohm R."/>
            <person name="Olson A."/>
            <person name="Spatafora J."/>
            <person name="Veneault-Fourrey C."/>
            <person name="Henrissat B."/>
            <person name="Grigoriev I."/>
            <person name="Martin F."/>
            <person name="Perotto S."/>
        </authorList>
    </citation>
    <scope>NUCLEOTIDE SEQUENCE [LARGE SCALE GENOMIC DNA]</scope>
    <source>
        <strain evidence="3 4">F</strain>
    </source>
</reference>